<proteinExistence type="predicted"/>
<protein>
    <submittedName>
        <fullName evidence="2">Uncharacterized protein</fullName>
    </submittedName>
</protein>
<sequence>MPAGNASGRMPAEARDRRTGCIYCTRRENDRTTIITPDVDDELPAVPRGAEAPVERAAPEPMVPEPDRSGTVSSG</sequence>
<evidence type="ECO:0000313" key="2">
    <source>
        <dbReference type="EMBL" id="CAA9543268.1"/>
    </source>
</evidence>
<dbReference type="EMBL" id="CADCWL010000005">
    <property type="protein sequence ID" value="CAA9543268.1"/>
    <property type="molecule type" value="Genomic_DNA"/>
</dbReference>
<gene>
    <name evidence="2" type="ORF">AVDCRST_MAG19-88</name>
</gene>
<name>A0A6J4U876_9BACT</name>
<reference evidence="2" key="1">
    <citation type="submission" date="2020-02" db="EMBL/GenBank/DDBJ databases">
        <authorList>
            <person name="Meier V. D."/>
        </authorList>
    </citation>
    <scope>NUCLEOTIDE SEQUENCE</scope>
    <source>
        <strain evidence="2">AVDCRST_MAG19</strain>
    </source>
</reference>
<dbReference type="AlphaFoldDB" id="A0A6J4U876"/>
<feature type="region of interest" description="Disordered" evidence="1">
    <location>
        <begin position="40"/>
        <end position="75"/>
    </location>
</feature>
<organism evidence="2">
    <name type="scientific">uncultured Thermomicrobiales bacterium</name>
    <dbReference type="NCBI Taxonomy" id="1645740"/>
    <lineage>
        <taxon>Bacteria</taxon>
        <taxon>Pseudomonadati</taxon>
        <taxon>Thermomicrobiota</taxon>
        <taxon>Thermomicrobia</taxon>
        <taxon>Thermomicrobiales</taxon>
        <taxon>environmental samples</taxon>
    </lineage>
</organism>
<accession>A0A6J4U876</accession>
<evidence type="ECO:0000256" key="1">
    <source>
        <dbReference type="SAM" id="MobiDB-lite"/>
    </source>
</evidence>